<feature type="region of interest" description="Disordered" evidence="1">
    <location>
        <begin position="119"/>
        <end position="153"/>
    </location>
</feature>
<evidence type="ECO:0000313" key="2">
    <source>
        <dbReference type="EMBL" id="KAK8877615.1"/>
    </source>
</evidence>
<feature type="compositionally biased region" description="Polar residues" evidence="1">
    <location>
        <begin position="124"/>
        <end position="134"/>
    </location>
</feature>
<dbReference type="EMBL" id="JAPCWZ010000002">
    <property type="protein sequence ID" value="KAK8877615.1"/>
    <property type="molecule type" value="Genomic_DNA"/>
</dbReference>
<accession>A0ABR2JKJ6</accession>
<reference evidence="2 3" key="1">
    <citation type="journal article" date="2024" name="IMA Fungus">
        <title>Apiospora arundinis, a panoply of carbohydrate-active enzymes and secondary metabolites.</title>
        <authorList>
            <person name="Sorensen T."/>
            <person name="Petersen C."/>
            <person name="Muurmann A.T."/>
            <person name="Christiansen J.V."/>
            <person name="Brundto M.L."/>
            <person name="Overgaard C.K."/>
            <person name="Boysen A.T."/>
            <person name="Wollenberg R.D."/>
            <person name="Larsen T.O."/>
            <person name="Sorensen J.L."/>
            <person name="Nielsen K.L."/>
            <person name="Sondergaard T.E."/>
        </authorList>
    </citation>
    <scope>NUCLEOTIDE SEQUENCE [LARGE SCALE GENOMIC DNA]</scope>
    <source>
        <strain evidence="2 3">AAU 773</strain>
    </source>
</reference>
<sequence>MDIRVSSGMDEYTGDTTILLSWVEKPCTRDLEDQTTAIAGTFARRTALKQSFTERCAASSITGSGQRRCRQVWPTWSSRSSPGGTQPWDRLQGRNGRRLAAGTRNNLLHLRVGLARPRAAQEVDTASGNTTARPTVQPPAAQEETTVLRATID</sequence>
<dbReference type="Proteomes" id="UP001390339">
    <property type="component" value="Unassembled WGS sequence"/>
</dbReference>
<comment type="caution">
    <text evidence="2">The sequence shown here is derived from an EMBL/GenBank/DDBJ whole genome shotgun (WGS) entry which is preliminary data.</text>
</comment>
<keyword evidence="3" id="KW-1185">Reference proteome</keyword>
<proteinExistence type="predicted"/>
<gene>
    <name evidence="2" type="ORF">PGQ11_002561</name>
</gene>
<evidence type="ECO:0000313" key="3">
    <source>
        <dbReference type="Proteomes" id="UP001390339"/>
    </source>
</evidence>
<protein>
    <submittedName>
        <fullName evidence="2">Uncharacterized protein</fullName>
    </submittedName>
</protein>
<evidence type="ECO:0000256" key="1">
    <source>
        <dbReference type="SAM" id="MobiDB-lite"/>
    </source>
</evidence>
<name>A0ABR2JKJ6_9PEZI</name>
<organism evidence="2 3">
    <name type="scientific">Apiospora arundinis</name>
    <dbReference type="NCBI Taxonomy" id="335852"/>
    <lineage>
        <taxon>Eukaryota</taxon>
        <taxon>Fungi</taxon>
        <taxon>Dikarya</taxon>
        <taxon>Ascomycota</taxon>
        <taxon>Pezizomycotina</taxon>
        <taxon>Sordariomycetes</taxon>
        <taxon>Xylariomycetidae</taxon>
        <taxon>Amphisphaeriales</taxon>
        <taxon>Apiosporaceae</taxon>
        <taxon>Apiospora</taxon>
    </lineage>
</organism>